<evidence type="ECO:0008006" key="4">
    <source>
        <dbReference type="Google" id="ProtNLM"/>
    </source>
</evidence>
<dbReference type="Proteomes" id="UP001521116">
    <property type="component" value="Unassembled WGS sequence"/>
</dbReference>
<sequence>MQTAQETRAERAERAQRVPPLPEEIWDMITGYTGHEAQKQLRLSCHMLSRIAAVYLFDTVYLEIQKESIERMISIAFHDVLRHHVKQLVLLECSQLVPFVSWKEWYSHIDNLSDRESHLNAPQHESGSEPNPDDGTAVPQQPESTKSQDDLLKLYEEYKAECVAMTQFLHCLRSRTSGSKALGDRYYSSKLKEDNHMVYACDHFDEALASFRNLKTVKQRRWWQEPGLLTWRGLHFTVPERRRRQARWANDEDDMLPLSFVLRGLGWSSSIGESNLKSLDIRTSGMAFWNEYGLRHHLWGSLAVGKLQNTCQAEVKLIQNSFSNLTHLTCSLTAEEDTVIDILDSFAAFMHTADKLEDLDLIFTERNGGEDIGENWDLFLPLSEQGNRWRKLRQLKLSAYTGGRSLLTFLTNHASTLRTLTLHDCNLVTPQDSWPELLEQARDVLSLDSIFLLNLFDAYPDRNSDVKGYLIDYMDECEIFKGFKDQILDYVLKKTDKQPVWDHRPIYDAHLKDCDECEENKALHDEASADEHSILFEFDLLPIVADLGLL</sequence>
<evidence type="ECO:0000313" key="3">
    <source>
        <dbReference type="Proteomes" id="UP001521116"/>
    </source>
</evidence>
<evidence type="ECO:0000256" key="1">
    <source>
        <dbReference type="SAM" id="MobiDB-lite"/>
    </source>
</evidence>
<gene>
    <name evidence="2" type="ORF">SLS56_004442</name>
</gene>
<keyword evidence="3" id="KW-1185">Reference proteome</keyword>
<feature type="region of interest" description="Disordered" evidence="1">
    <location>
        <begin position="117"/>
        <end position="146"/>
    </location>
</feature>
<organism evidence="2 3">
    <name type="scientific">Neofusicoccum ribis</name>
    <dbReference type="NCBI Taxonomy" id="45134"/>
    <lineage>
        <taxon>Eukaryota</taxon>
        <taxon>Fungi</taxon>
        <taxon>Dikarya</taxon>
        <taxon>Ascomycota</taxon>
        <taxon>Pezizomycotina</taxon>
        <taxon>Dothideomycetes</taxon>
        <taxon>Dothideomycetes incertae sedis</taxon>
        <taxon>Botryosphaeriales</taxon>
        <taxon>Botryosphaeriaceae</taxon>
        <taxon>Neofusicoccum</taxon>
    </lineage>
</organism>
<accession>A0ABR3SWD6</accession>
<proteinExistence type="predicted"/>
<evidence type="ECO:0000313" key="2">
    <source>
        <dbReference type="EMBL" id="KAL1631195.1"/>
    </source>
</evidence>
<reference evidence="2 3" key="1">
    <citation type="submission" date="2024-02" db="EMBL/GenBank/DDBJ databases">
        <title>De novo assembly and annotation of 12 fungi associated with fruit tree decline syndrome in Ontario, Canada.</title>
        <authorList>
            <person name="Sulman M."/>
            <person name="Ellouze W."/>
            <person name="Ilyukhin E."/>
        </authorList>
    </citation>
    <scope>NUCLEOTIDE SEQUENCE [LARGE SCALE GENOMIC DNA]</scope>
    <source>
        <strain evidence="2 3">M1-105</strain>
    </source>
</reference>
<dbReference type="EMBL" id="JAJVDC020000040">
    <property type="protein sequence ID" value="KAL1631195.1"/>
    <property type="molecule type" value="Genomic_DNA"/>
</dbReference>
<comment type="caution">
    <text evidence="2">The sequence shown here is derived from an EMBL/GenBank/DDBJ whole genome shotgun (WGS) entry which is preliminary data.</text>
</comment>
<name>A0ABR3SWD6_9PEZI</name>
<protein>
    <recommendedName>
        <fullName evidence="4">F-box domain-containing protein</fullName>
    </recommendedName>
</protein>